<sequence length="106" mass="12040">MSYIDAIQARHVQTNLRNELRIFGRYCSAINQGIELNSSDARDQLAHQIINLFIRAERQNIDLASAIVERLSHTARTEVPMCDAVLTQMRPDQDKASSIRKGTSRD</sequence>
<proteinExistence type="predicted"/>
<dbReference type="KEGG" id="ncu:F0U83_05770"/>
<dbReference type="AlphaFoldDB" id="A0A5P1R9E5"/>
<protein>
    <submittedName>
        <fullName evidence="1">Uncharacterized protein</fullName>
    </submittedName>
</protein>
<accession>A0A5P1R9E5</accession>
<name>A0A5P1R9E5_9GAMM</name>
<evidence type="ECO:0000313" key="1">
    <source>
        <dbReference type="EMBL" id="QEQ96254.1"/>
    </source>
</evidence>
<evidence type="ECO:0000313" key="2">
    <source>
        <dbReference type="Proteomes" id="UP000324760"/>
    </source>
</evidence>
<keyword evidence="2" id="KW-1185">Reference proteome</keyword>
<dbReference type="Proteomes" id="UP000324760">
    <property type="component" value="Chromosome"/>
</dbReference>
<gene>
    <name evidence="1" type="ORF">F0U83_05770</name>
</gene>
<organism evidence="1 2">
    <name type="scientific">Neptunomonas concharum</name>
    <dbReference type="NCBI Taxonomy" id="1031538"/>
    <lineage>
        <taxon>Bacteria</taxon>
        <taxon>Pseudomonadati</taxon>
        <taxon>Pseudomonadota</taxon>
        <taxon>Gammaproteobacteria</taxon>
        <taxon>Oceanospirillales</taxon>
        <taxon>Oceanospirillaceae</taxon>
        <taxon>Neptunomonas</taxon>
    </lineage>
</organism>
<dbReference type="EMBL" id="CP043869">
    <property type="protein sequence ID" value="QEQ96254.1"/>
    <property type="molecule type" value="Genomic_DNA"/>
</dbReference>
<dbReference type="RefSeq" id="WP_138988634.1">
    <property type="nucleotide sequence ID" value="NZ_CP043869.1"/>
</dbReference>
<reference evidence="1 2" key="1">
    <citation type="journal article" date="2019" name="Biochem. Eng. J.">
        <title>Metabolic engineering of the marine bacteria Neptunomonas concharum for the production of acetoin and meso-2,3-butanediol from acetate.</title>
        <authorList>
            <person name="Li W."/>
            <person name="Pu N."/>
            <person name="Liu C.-X."/>
            <person name="Yuan Q.-P."/>
            <person name="Li Z.-J."/>
        </authorList>
    </citation>
    <scope>NUCLEOTIDE SEQUENCE [LARGE SCALE GENOMIC DNA]</scope>
    <source>
        <strain evidence="1 2">JCM17730</strain>
    </source>
</reference>